<dbReference type="Proteomes" id="UP000501891">
    <property type="component" value="Chromosome"/>
</dbReference>
<keyword evidence="1" id="KW-0812">Transmembrane</keyword>
<feature type="transmembrane region" description="Helical" evidence="1">
    <location>
        <begin position="37"/>
        <end position="56"/>
    </location>
</feature>
<dbReference type="EMBL" id="CP051775">
    <property type="protein sequence ID" value="QJE73810.1"/>
    <property type="molecule type" value="Genomic_DNA"/>
</dbReference>
<reference evidence="2" key="1">
    <citation type="submission" date="2020-04" db="EMBL/GenBank/DDBJ databases">
        <title>A desert anoxygenic phototrophic bacterium fixes CO2 using RubisCO under aerobic conditions.</title>
        <authorList>
            <person name="Tang K."/>
        </authorList>
    </citation>
    <scope>NUCLEOTIDE SEQUENCE [LARGE SCALE GENOMIC DNA]</scope>
    <source>
        <strain evidence="2">MIMtkB3</strain>
    </source>
</reference>
<proteinExistence type="predicted"/>
<sequence length="105" mass="12238">MSDKEERRLDRQFDKLEQALPDPVSVQVSRLRRPRAVWIRVPVALLFMVGGVFSFLPVLGVWMLPIGLLLLAIDLPFLKGPVSRMMVWGERKWKTWRRRRNGSPA</sequence>
<accession>A0A858R8N0</accession>
<keyword evidence="3" id="KW-1185">Reference proteome</keyword>
<dbReference type="KEGG" id="acru:HHL28_12535"/>
<protein>
    <recommendedName>
        <fullName evidence="4">Tryptophan synthase subunit beta</fullName>
    </recommendedName>
</protein>
<evidence type="ECO:0000313" key="2">
    <source>
        <dbReference type="EMBL" id="QJE73810.1"/>
    </source>
</evidence>
<evidence type="ECO:0008006" key="4">
    <source>
        <dbReference type="Google" id="ProtNLM"/>
    </source>
</evidence>
<dbReference type="AlphaFoldDB" id="A0A858R8N0"/>
<keyword evidence="1" id="KW-1133">Transmembrane helix</keyword>
<evidence type="ECO:0000313" key="3">
    <source>
        <dbReference type="Proteomes" id="UP000501891"/>
    </source>
</evidence>
<organism evidence="2 3">
    <name type="scientific">Aerophototrophica crusticola</name>
    <dbReference type="NCBI Taxonomy" id="1709002"/>
    <lineage>
        <taxon>Bacteria</taxon>
        <taxon>Pseudomonadati</taxon>
        <taxon>Pseudomonadota</taxon>
        <taxon>Alphaproteobacteria</taxon>
        <taxon>Rhodospirillales</taxon>
        <taxon>Rhodospirillaceae</taxon>
        <taxon>Aerophototrophica</taxon>
    </lineage>
</organism>
<name>A0A858R8N0_9PROT</name>
<keyword evidence="1" id="KW-0472">Membrane</keyword>
<gene>
    <name evidence="2" type="ORF">HHL28_12535</name>
</gene>
<evidence type="ECO:0000256" key="1">
    <source>
        <dbReference type="SAM" id="Phobius"/>
    </source>
</evidence>
<feature type="transmembrane region" description="Helical" evidence="1">
    <location>
        <begin position="62"/>
        <end position="82"/>
    </location>
</feature>